<dbReference type="InterPro" id="IPR027417">
    <property type="entry name" value="P-loop_NTPase"/>
</dbReference>
<accession>A0ABY1WA17</accession>
<dbReference type="Pfam" id="PF09037">
    <property type="entry name" value="Sulphotransf"/>
    <property type="match status" value="1"/>
</dbReference>
<dbReference type="SUPFAM" id="SSF52540">
    <property type="entry name" value="P-loop containing nucleoside triphosphate hydrolases"/>
    <property type="match status" value="1"/>
</dbReference>
<reference evidence="2 3" key="1">
    <citation type="submission" date="2019-02" db="EMBL/GenBank/DDBJ databases">
        <title>WGS of Pseudoxanthomonas species novum from clinical isolates.</title>
        <authorList>
            <person name="Bernier A.-M."/>
            <person name="Bernard K."/>
            <person name="Vachon A."/>
        </authorList>
    </citation>
    <scope>NUCLEOTIDE SEQUENCE [LARGE SCALE GENOMIC DNA]</scope>
    <source>
        <strain evidence="3">NML 170316</strain>
    </source>
</reference>
<dbReference type="Proteomes" id="UP000293089">
    <property type="component" value="Unassembled WGS sequence"/>
</dbReference>
<evidence type="ECO:0000313" key="2">
    <source>
        <dbReference type="EMBL" id="TAA17060.1"/>
    </source>
</evidence>
<evidence type="ECO:0000313" key="3">
    <source>
        <dbReference type="Proteomes" id="UP000293089"/>
    </source>
</evidence>
<proteinExistence type="predicted"/>
<dbReference type="EMBL" id="SHME01000006">
    <property type="protein sequence ID" value="TAA17060.1"/>
    <property type="molecule type" value="Genomic_DNA"/>
</dbReference>
<comment type="caution">
    <text evidence="2">The sequence shown here is derived from an EMBL/GenBank/DDBJ whole genome shotgun (WGS) entry which is preliminary data.</text>
</comment>
<organism evidence="2 3">
    <name type="scientific">Pseudoxanthomonas winnipegensis</name>
    <dbReference type="NCBI Taxonomy" id="2480810"/>
    <lineage>
        <taxon>Bacteria</taxon>
        <taxon>Pseudomonadati</taxon>
        <taxon>Pseudomonadota</taxon>
        <taxon>Gammaproteobacteria</taxon>
        <taxon>Lysobacterales</taxon>
        <taxon>Lysobacteraceae</taxon>
        <taxon>Pseudoxanthomonas</taxon>
    </lineage>
</organism>
<sequence>MGIIQSSRLKRSSFDREGGSYVMGRMNPPIADTYYEAAMDLPCGASKALTYMLATIPRSGSTYCAVKFWRSGILGSPMEYLNFRASGRLLNRLGYDENIDGDRLLSYWDQVQRLRTTANGVFGFKMFTPNYVDIAKRSPLLLNRLTPNYVVYLTRKDALGQAISYSRAIRSKVWFADVSDTPSVCYDKGHITWCLSLIESQKMAWEKVFALTKVTPIRILYEDLLDSRLDVVFQVAQRMGLKMDWGKEIAVPMISRQSDEVSDEWRRRFISETGCDDARVTQP</sequence>
<dbReference type="Gene3D" id="3.40.50.300">
    <property type="entry name" value="P-loop containing nucleotide triphosphate hydrolases"/>
    <property type="match status" value="1"/>
</dbReference>
<feature type="domain" description="Sulphotransferase Stf0" evidence="1">
    <location>
        <begin position="51"/>
        <end position="269"/>
    </location>
</feature>
<name>A0ABY1WA17_9GAMM</name>
<protein>
    <recommendedName>
        <fullName evidence="1">Sulphotransferase Stf0 domain-containing protein</fullName>
    </recommendedName>
</protein>
<dbReference type="InterPro" id="IPR024628">
    <property type="entry name" value="Sulfotransferase_Stf0_dom"/>
</dbReference>
<gene>
    <name evidence="2" type="ORF">EA658_18640</name>
</gene>
<evidence type="ECO:0000259" key="1">
    <source>
        <dbReference type="Pfam" id="PF09037"/>
    </source>
</evidence>
<keyword evidence="3" id="KW-1185">Reference proteome</keyword>